<dbReference type="EMBL" id="JBEDUW010000001">
    <property type="protein sequence ID" value="KAK9950574.1"/>
    <property type="molecule type" value="Genomic_DNA"/>
</dbReference>
<evidence type="ECO:0000313" key="2">
    <source>
        <dbReference type="EMBL" id="KAK9950574.1"/>
    </source>
</evidence>
<dbReference type="AlphaFoldDB" id="A0AAW1YPT6"/>
<accession>A0AAW1YPT6</accession>
<feature type="compositionally biased region" description="Basic and acidic residues" evidence="1">
    <location>
        <begin position="1"/>
        <end position="11"/>
    </location>
</feature>
<comment type="caution">
    <text evidence="2">The sequence shown here is derived from an EMBL/GenBank/DDBJ whole genome shotgun (WGS) entry which is preliminary data.</text>
</comment>
<proteinExistence type="predicted"/>
<keyword evidence="3" id="KW-1185">Reference proteome</keyword>
<reference evidence="2 3" key="1">
    <citation type="journal article" date="2023" name="G3 (Bethesda)">
        <title>A chromosome-length genome assembly and annotation of blackberry (Rubus argutus, cv. 'Hillquist').</title>
        <authorList>
            <person name="Bruna T."/>
            <person name="Aryal R."/>
            <person name="Dudchenko O."/>
            <person name="Sargent D.J."/>
            <person name="Mead D."/>
            <person name="Buti M."/>
            <person name="Cavallini A."/>
            <person name="Hytonen T."/>
            <person name="Andres J."/>
            <person name="Pham M."/>
            <person name="Weisz D."/>
            <person name="Mascagni F."/>
            <person name="Usai G."/>
            <person name="Natali L."/>
            <person name="Bassil N."/>
            <person name="Fernandez G.E."/>
            <person name="Lomsadze A."/>
            <person name="Armour M."/>
            <person name="Olukolu B."/>
            <person name="Poorten T."/>
            <person name="Britton C."/>
            <person name="Davik J."/>
            <person name="Ashrafi H."/>
            <person name="Aiden E.L."/>
            <person name="Borodovsky M."/>
            <person name="Worthington M."/>
        </authorList>
    </citation>
    <scope>NUCLEOTIDE SEQUENCE [LARGE SCALE GENOMIC DNA]</scope>
    <source>
        <strain evidence="2">PI 553951</strain>
    </source>
</reference>
<feature type="compositionally biased region" description="Gly residues" evidence="1">
    <location>
        <begin position="13"/>
        <end position="23"/>
    </location>
</feature>
<sequence length="111" mass="12629">MEHGGLRERGDWAVGGGEASGHGGVEEYTAWQMRIEHGSIGEAAKPAGRWQVRDHDCVESSGKAETRTRLGWVRRRRRRGVGVMGRRGERRRWRIPRGRKEKWGQNGLAGW</sequence>
<dbReference type="Proteomes" id="UP001457282">
    <property type="component" value="Unassembled WGS sequence"/>
</dbReference>
<protein>
    <submittedName>
        <fullName evidence="2">Uncharacterized protein</fullName>
    </submittedName>
</protein>
<feature type="region of interest" description="Disordered" evidence="1">
    <location>
        <begin position="1"/>
        <end position="23"/>
    </location>
</feature>
<gene>
    <name evidence="2" type="ORF">M0R45_006058</name>
</gene>
<organism evidence="2 3">
    <name type="scientific">Rubus argutus</name>
    <name type="common">Southern blackberry</name>
    <dbReference type="NCBI Taxonomy" id="59490"/>
    <lineage>
        <taxon>Eukaryota</taxon>
        <taxon>Viridiplantae</taxon>
        <taxon>Streptophyta</taxon>
        <taxon>Embryophyta</taxon>
        <taxon>Tracheophyta</taxon>
        <taxon>Spermatophyta</taxon>
        <taxon>Magnoliopsida</taxon>
        <taxon>eudicotyledons</taxon>
        <taxon>Gunneridae</taxon>
        <taxon>Pentapetalae</taxon>
        <taxon>rosids</taxon>
        <taxon>fabids</taxon>
        <taxon>Rosales</taxon>
        <taxon>Rosaceae</taxon>
        <taxon>Rosoideae</taxon>
        <taxon>Rosoideae incertae sedis</taxon>
        <taxon>Rubus</taxon>
    </lineage>
</organism>
<name>A0AAW1YPT6_RUBAR</name>
<evidence type="ECO:0000256" key="1">
    <source>
        <dbReference type="SAM" id="MobiDB-lite"/>
    </source>
</evidence>
<evidence type="ECO:0000313" key="3">
    <source>
        <dbReference type="Proteomes" id="UP001457282"/>
    </source>
</evidence>